<keyword evidence="3" id="KW-1185">Reference proteome</keyword>
<reference evidence="2" key="1">
    <citation type="submission" date="2022-07" db="EMBL/GenBank/DDBJ databases">
        <title>Genome Sequence of Xylaria arbuscula.</title>
        <authorList>
            <person name="Buettner E."/>
        </authorList>
    </citation>
    <scope>NUCLEOTIDE SEQUENCE</scope>
    <source>
        <strain evidence="2">VT107</strain>
    </source>
</reference>
<name>A0A9W8N671_9PEZI</name>
<evidence type="ECO:0000256" key="1">
    <source>
        <dbReference type="SAM" id="MobiDB-lite"/>
    </source>
</evidence>
<sequence length="116" mass="13065">MPEQWTHLKVDASTSSRGDPIGMSRAPEVHPIRSADGDDLKPRNSLTRPDEDFYFSSVLVLYRNCTGLRALPTCNLGSTHLQRHAILTLLKRLPRANTVKHDRHHEANGYRATIVP</sequence>
<feature type="compositionally biased region" description="Basic and acidic residues" evidence="1">
    <location>
        <begin position="27"/>
        <end position="42"/>
    </location>
</feature>
<dbReference type="EMBL" id="JANPWZ010002470">
    <property type="protein sequence ID" value="KAJ3558476.1"/>
    <property type="molecule type" value="Genomic_DNA"/>
</dbReference>
<dbReference type="Proteomes" id="UP001148614">
    <property type="component" value="Unassembled WGS sequence"/>
</dbReference>
<gene>
    <name evidence="2" type="ORF">NPX13_g9698</name>
</gene>
<evidence type="ECO:0000313" key="2">
    <source>
        <dbReference type="EMBL" id="KAJ3558476.1"/>
    </source>
</evidence>
<comment type="caution">
    <text evidence="2">The sequence shown here is derived from an EMBL/GenBank/DDBJ whole genome shotgun (WGS) entry which is preliminary data.</text>
</comment>
<dbReference type="AlphaFoldDB" id="A0A9W8N671"/>
<organism evidence="2 3">
    <name type="scientific">Xylaria arbuscula</name>
    <dbReference type="NCBI Taxonomy" id="114810"/>
    <lineage>
        <taxon>Eukaryota</taxon>
        <taxon>Fungi</taxon>
        <taxon>Dikarya</taxon>
        <taxon>Ascomycota</taxon>
        <taxon>Pezizomycotina</taxon>
        <taxon>Sordariomycetes</taxon>
        <taxon>Xylariomycetidae</taxon>
        <taxon>Xylariales</taxon>
        <taxon>Xylariaceae</taxon>
        <taxon>Xylaria</taxon>
    </lineage>
</organism>
<accession>A0A9W8N671</accession>
<proteinExistence type="predicted"/>
<feature type="region of interest" description="Disordered" evidence="1">
    <location>
        <begin position="1"/>
        <end position="44"/>
    </location>
</feature>
<feature type="compositionally biased region" description="Basic and acidic residues" evidence="1">
    <location>
        <begin position="1"/>
        <end position="10"/>
    </location>
</feature>
<protein>
    <submittedName>
        <fullName evidence="2">Uncharacterized protein</fullName>
    </submittedName>
</protein>
<evidence type="ECO:0000313" key="3">
    <source>
        <dbReference type="Proteomes" id="UP001148614"/>
    </source>
</evidence>